<keyword evidence="1 4" id="KW-0479">Metal-binding</keyword>
<evidence type="ECO:0008006" key="9">
    <source>
        <dbReference type="Google" id="ProtNLM"/>
    </source>
</evidence>
<evidence type="ECO:0000256" key="5">
    <source>
        <dbReference type="PROSITE-ProRule" id="PRU00679"/>
    </source>
</evidence>
<dbReference type="GO" id="GO:0008270">
    <property type="term" value="F:zinc ion binding"/>
    <property type="evidence" value="ECO:0007669"/>
    <property type="project" value="InterPro"/>
</dbReference>
<sequence>MKRYILKRLLFAVPTILGSMMVVFLIIRSIPGDPVAMKFGKSATVQELGFTDMHEHILMKGRIFREQFKEEHPGFKETVGEDEKNTLENIGIIRRNNMFTWDTQDLDDPAVMEKEVADFKAAGGRSLVEMSVPGIRGDIRAVKTIAQNTGVNVIGTTGIYIYESWPEWCHEAEIKDFMNFMKQEIEEGIEGTGIRPGMIKVGISSGFRPREELLLRAAARTANETGLSLTVHPCFTMGGGPLEIAKILKEENVDMERTVIAHMGAFLGEGSLKTLITNQKSWGISLDYLHRVLDTGVNICIEICNTSDREATGSASIPGWMRLAAVYQLIQEEYAAQLVLATDTCAKHMARYYGGEGYGRLTRFAIPTLRDIVGVSPYAINQIMVKNPARILAY</sequence>
<keyword evidence="2" id="KW-0378">Hydrolase</keyword>
<evidence type="ECO:0000256" key="6">
    <source>
        <dbReference type="SAM" id="Phobius"/>
    </source>
</evidence>
<dbReference type="Gene3D" id="3.20.20.140">
    <property type="entry name" value="Metal-dependent hydrolases"/>
    <property type="match status" value="1"/>
</dbReference>
<evidence type="ECO:0000256" key="1">
    <source>
        <dbReference type="ARBA" id="ARBA00022723"/>
    </source>
</evidence>
<feature type="binding site" evidence="4">
    <location>
        <position position="54"/>
    </location>
    <ligand>
        <name>Zn(2+)</name>
        <dbReference type="ChEBI" id="CHEBI:29105"/>
        <label>1</label>
    </ligand>
</feature>
<name>A0AAW5F1G2_CLOSY</name>
<dbReference type="RefSeq" id="WP_024738255.1">
    <property type="nucleotide sequence ID" value="NZ_JADNAS010000056.1"/>
</dbReference>
<evidence type="ECO:0000313" key="7">
    <source>
        <dbReference type="EMBL" id="MCK0086240.1"/>
    </source>
</evidence>
<accession>A0AAW5F1G2</accession>
<evidence type="ECO:0000313" key="8">
    <source>
        <dbReference type="Proteomes" id="UP001203136"/>
    </source>
</evidence>
<keyword evidence="6" id="KW-1133">Transmembrane helix</keyword>
<organism evidence="7 8">
    <name type="scientific">Clostridium symbiosum</name>
    <name type="common">Bacteroides symbiosus</name>
    <dbReference type="NCBI Taxonomy" id="1512"/>
    <lineage>
        <taxon>Bacteria</taxon>
        <taxon>Bacillati</taxon>
        <taxon>Bacillota</taxon>
        <taxon>Clostridia</taxon>
        <taxon>Lachnospirales</taxon>
        <taxon>Lachnospiraceae</taxon>
        <taxon>Otoolea</taxon>
    </lineage>
</organism>
<gene>
    <name evidence="7" type="ORF">K5I21_10245</name>
</gene>
<feature type="binding site" evidence="4">
    <location>
        <position position="232"/>
    </location>
    <ligand>
        <name>Zn(2+)</name>
        <dbReference type="ChEBI" id="CHEBI:29105"/>
        <label>2</label>
    </ligand>
</feature>
<keyword evidence="6" id="KW-0472">Membrane</keyword>
<dbReference type="AlphaFoldDB" id="A0AAW5F1G2"/>
<feature type="modified residue" description="N6-carboxylysine" evidence="3 5">
    <location>
        <position position="200"/>
    </location>
</feature>
<comment type="similarity">
    <text evidence="5">Belongs to the metallo-dependent hydrolases superfamily. Phosphotriesterase family.</text>
</comment>
<proteinExistence type="inferred from homology"/>
<evidence type="ECO:0000256" key="2">
    <source>
        <dbReference type="ARBA" id="ARBA00022801"/>
    </source>
</evidence>
<dbReference type="InterPro" id="IPR001559">
    <property type="entry name" value="Phosphotriesterase"/>
</dbReference>
<evidence type="ECO:0000256" key="3">
    <source>
        <dbReference type="PIRSR" id="PIRSR601559-50"/>
    </source>
</evidence>
<protein>
    <recommendedName>
        <fullName evidence="9">Phosphotriesterase-related protein</fullName>
    </recommendedName>
</protein>
<dbReference type="EMBL" id="JAINVB010000001">
    <property type="protein sequence ID" value="MCK0086240.1"/>
    <property type="molecule type" value="Genomic_DNA"/>
</dbReference>
<feature type="transmembrane region" description="Helical" evidence="6">
    <location>
        <begin position="9"/>
        <end position="27"/>
    </location>
</feature>
<feature type="binding site" evidence="4">
    <location>
        <position position="262"/>
    </location>
    <ligand>
        <name>Zn(2+)</name>
        <dbReference type="ChEBI" id="CHEBI:29105"/>
        <label>2</label>
    </ligand>
</feature>
<dbReference type="InterPro" id="IPR032466">
    <property type="entry name" value="Metal_Hydrolase"/>
</dbReference>
<keyword evidence="6" id="KW-0812">Transmembrane</keyword>
<feature type="binding site" evidence="4">
    <location>
        <position position="56"/>
    </location>
    <ligand>
        <name>Zn(2+)</name>
        <dbReference type="ChEBI" id="CHEBI:29105"/>
        <label>1</label>
    </ligand>
</feature>
<dbReference type="PANTHER" id="PTHR10819">
    <property type="entry name" value="PHOSPHOTRIESTERASE-RELATED"/>
    <property type="match status" value="1"/>
</dbReference>
<reference evidence="7" key="1">
    <citation type="journal article" date="2022" name="Cell Host Microbe">
        <title>Colonization of the live biotherapeutic product VE303 and modulation of the microbiota and metabolites in healthy volunteers.</title>
        <authorList>
            <person name="Dsouza M."/>
            <person name="Menon R."/>
            <person name="Crossette E."/>
            <person name="Bhattarai S.K."/>
            <person name="Schneider J."/>
            <person name="Kim Y.G."/>
            <person name="Reddy S."/>
            <person name="Caballero S."/>
            <person name="Felix C."/>
            <person name="Cornacchione L."/>
            <person name="Hendrickson J."/>
            <person name="Watson A.R."/>
            <person name="Minot S.S."/>
            <person name="Greenfield N."/>
            <person name="Schopf L."/>
            <person name="Szabady R."/>
            <person name="Patarroyo J."/>
            <person name="Smith W."/>
            <person name="Harrison P."/>
            <person name="Kuijper E.J."/>
            <person name="Kelly C.P."/>
            <person name="Olle B."/>
            <person name="Bobilev D."/>
            <person name="Silber J.L."/>
            <person name="Bucci V."/>
            <person name="Roberts B."/>
            <person name="Faith J."/>
            <person name="Norman J.M."/>
        </authorList>
    </citation>
    <scope>NUCLEOTIDE SEQUENCE</scope>
    <source>
        <strain evidence="7">VE303-04</strain>
    </source>
</reference>
<comment type="caution">
    <text evidence="7">The sequence shown here is derived from an EMBL/GenBank/DDBJ whole genome shotgun (WGS) entry which is preliminary data.</text>
</comment>
<feature type="binding site" description="via carbamate group" evidence="4">
    <location>
        <position position="200"/>
    </location>
    <ligand>
        <name>Zn(2+)</name>
        <dbReference type="ChEBI" id="CHEBI:29105"/>
        <label>2</label>
    </ligand>
</feature>
<evidence type="ECO:0000256" key="4">
    <source>
        <dbReference type="PIRSR" id="PIRSR601559-51"/>
    </source>
</evidence>
<feature type="binding site" description="via carbamate group" evidence="4">
    <location>
        <position position="200"/>
    </location>
    <ligand>
        <name>Zn(2+)</name>
        <dbReference type="ChEBI" id="CHEBI:29105"/>
        <label>1</label>
    </ligand>
</feature>
<feature type="binding site" evidence="4">
    <location>
        <position position="343"/>
    </location>
    <ligand>
        <name>Zn(2+)</name>
        <dbReference type="ChEBI" id="CHEBI:29105"/>
        <label>1</label>
    </ligand>
</feature>
<comment type="cofactor">
    <cofactor evidence="4">
        <name>a divalent metal cation</name>
        <dbReference type="ChEBI" id="CHEBI:60240"/>
    </cofactor>
    <text evidence="4">Binds 2 divalent metal cations per subunit.</text>
</comment>
<dbReference type="Proteomes" id="UP001203136">
    <property type="component" value="Unassembled WGS sequence"/>
</dbReference>
<dbReference type="Pfam" id="PF02126">
    <property type="entry name" value="PTE"/>
    <property type="match status" value="1"/>
</dbReference>
<dbReference type="PANTHER" id="PTHR10819:SF3">
    <property type="entry name" value="PHOSPHOTRIESTERASE-RELATED PROTEIN"/>
    <property type="match status" value="1"/>
</dbReference>
<dbReference type="GO" id="GO:0016787">
    <property type="term" value="F:hydrolase activity"/>
    <property type="evidence" value="ECO:0007669"/>
    <property type="project" value="UniProtKB-KW"/>
</dbReference>
<dbReference type="PROSITE" id="PS51347">
    <property type="entry name" value="PHOSPHOTRIESTERASE_2"/>
    <property type="match status" value="1"/>
</dbReference>
<dbReference type="SUPFAM" id="SSF51556">
    <property type="entry name" value="Metallo-dependent hydrolases"/>
    <property type="match status" value="1"/>
</dbReference>